<sequence>MVSKDRLIGTMEKLSIELNRHHTHSETARFVSQELEVLKKSSGLAFPNKLQYFFNHAPVVKFSDSISFSEAEKDLWDCVFEYKQLGNYSWIASE</sequence>
<reference evidence="1 3" key="1">
    <citation type="journal article" date="2017" name="Front. Immunol.">
        <title>Complete Genome Sequence of Lactobacillus casei LC5, a Potential Probiotics for Atopic Dermatitis.</title>
        <authorList>
            <person name="Kang J."/>
            <person name="Chung W.H."/>
            <person name="Lim T.J."/>
            <person name="Whon T.W."/>
            <person name="Lim S."/>
            <person name="Nam Y.D."/>
        </authorList>
    </citation>
    <scope>NUCLEOTIDE SEQUENCE [LARGE SCALE GENOMIC DNA]</scope>
    <source>
        <strain evidence="1 3">LC5</strain>
    </source>
</reference>
<dbReference type="AlphaFoldDB" id="A0AAN1KF07"/>
<organism evidence="1 3">
    <name type="scientific">Lacticaseibacillus casei</name>
    <name type="common">Lactobacillus casei</name>
    <dbReference type="NCBI Taxonomy" id="1582"/>
    <lineage>
        <taxon>Bacteria</taxon>
        <taxon>Bacillati</taxon>
        <taxon>Bacillota</taxon>
        <taxon>Bacilli</taxon>
        <taxon>Lactobacillales</taxon>
        <taxon>Lactobacillaceae</taxon>
        <taxon>Lacticaseibacillus</taxon>
    </lineage>
</organism>
<evidence type="ECO:0000313" key="1">
    <source>
        <dbReference type="EMBL" id="ARY92333.1"/>
    </source>
</evidence>
<proteinExistence type="predicted"/>
<evidence type="ECO:0000313" key="3">
    <source>
        <dbReference type="Proteomes" id="UP000195609"/>
    </source>
</evidence>
<reference evidence="2 4" key="2">
    <citation type="submission" date="2023-09" db="EMBL/GenBank/DDBJ databases">
        <title>Genomic characteristic of L. casei group strains isolated from clinical sources.</title>
        <authorList>
            <person name="Jarocki P."/>
        </authorList>
    </citation>
    <scope>NUCLEOTIDE SEQUENCE [LARGE SCALE GENOMIC DNA]</scope>
    <source>
        <strain evidence="2 4">LMG 24099</strain>
    </source>
</reference>
<dbReference type="Proteomes" id="UP000195609">
    <property type="component" value="Chromosome"/>
</dbReference>
<name>A0AAN1KF07_LACCA</name>
<dbReference type="EMBL" id="CP017065">
    <property type="protein sequence ID" value="ARY92333.1"/>
    <property type="molecule type" value="Genomic_DNA"/>
</dbReference>
<accession>A0AAN1KF07</accession>
<dbReference type="EMBL" id="CP136128">
    <property type="protein sequence ID" value="WNX26971.1"/>
    <property type="molecule type" value="Genomic_DNA"/>
</dbReference>
<keyword evidence="4" id="KW-1185">Reference proteome</keyword>
<evidence type="ECO:0000313" key="4">
    <source>
        <dbReference type="Proteomes" id="UP001303564"/>
    </source>
</evidence>
<evidence type="ECO:0000313" key="2">
    <source>
        <dbReference type="EMBL" id="WNX26971.1"/>
    </source>
</evidence>
<dbReference type="Proteomes" id="UP001303564">
    <property type="component" value="Chromosome"/>
</dbReference>
<gene>
    <name evidence="1" type="ORF">BGL52_11420</name>
    <name evidence="2" type="ORF">RWA16_11195</name>
</gene>
<dbReference type="RefSeq" id="WP_087912742.1">
    <property type="nucleotide sequence ID" value="NZ_CP017065.1"/>
</dbReference>
<protein>
    <submittedName>
        <fullName evidence="1">Uncharacterized protein</fullName>
    </submittedName>
</protein>